<evidence type="ECO:0000313" key="3">
    <source>
        <dbReference type="Proteomes" id="UP000005237"/>
    </source>
</evidence>
<reference evidence="3" key="1">
    <citation type="submission" date="2010-08" db="EMBL/GenBank/DDBJ databases">
        <authorList>
            <consortium name="Caenorhabditis japonica Sequencing Consortium"/>
            <person name="Wilson R.K."/>
        </authorList>
    </citation>
    <scope>NUCLEOTIDE SEQUENCE [LARGE SCALE GENOMIC DNA]</scope>
    <source>
        <strain evidence="3">DF5081</strain>
    </source>
</reference>
<name>A0A8R1EC66_CAEJA</name>
<organism evidence="2 3">
    <name type="scientific">Caenorhabditis japonica</name>
    <dbReference type="NCBI Taxonomy" id="281687"/>
    <lineage>
        <taxon>Eukaryota</taxon>
        <taxon>Metazoa</taxon>
        <taxon>Ecdysozoa</taxon>
        <taxon>Nematoda</taxon>
        <taxon>Chromadorea</taxon>
        <taxon>Rhabditida</taxon>
        <taxon>Rhabditina</taxon>
        <taxon>Rhabditomorpha</taxon>
        <taxon>Rhabditoidea</taxon>
        <taxon>Rhabditidae</taxon>
        <taxon>Peloderinae</taxon>
        <taxon>Caenorhabditis</taxon>
    </lineage>
</organism>
<sequence>MDRSTMSTVGGKGRLTPVMKETSSEPLPTLRQVSTKFMLSLESMSALSSSISSVTDVAHIHSNKTMLPLTPATP</sequence>
<dbReference type="EnsemblMetazoa" id="CJA32333.1">
    <property type="protein sequence ID" value="CJA32333.1"/>
    <property type="gene ID" value="WBGene00208180"/>
</dbReference>
<reference evidence="2" key="2">
    <citation type="submission" date="2022-06" db="UniProtKB">
        <authorList>
            <consortium name="EnsemblMetazoa"/>
        </authorList>
    </citation>
    <scope>IDENTIFICATION</scope>
    <source>
        <strain evidence="2">DF5081</strain>
    </source>
</reference>
<evidence type="ECO:0000313" key="2">
    <source>
        <dbReference type="EnsemblMetazoa" id="CJA32333.1"/>
    </source>
</evidence>
<dbReference type="Proteomes" id="UP000005237">
    <property type="component" value="Unassembled WGS sequence"/>
</dbReference>
<proteinExistence type="predicted"/>
<keyword evidence="3" id="KW-1185">Reference proteome</keyword>
<evidence type="ECO:0000256" key="1">
    <source>
        <dbReference type="SAM" id="MobiDB-lite"/>
    </source>
</evidence>
<dbReference type="AlphaFoldDB" id="A0A8R1EC66"/>
<protein>
    <submittedName>
        <fullName evidence="2">Uncharacterized protein</fullName>
    </submittedName>
</protein>
<accession>A0A8R1EC66</accession>
<feature type="region of interest" description="Disordered" evidence="1">
    <location>
        <begin position="1"/>
        <end position="27"/>
    </location>
</feature>